<feature type="chain" id="PRO_5045849961" evidence="1">
    <location>
        <begin position="21"/>
        <end position="377"/>
    </location>
</feature>
<keyword evidence="1" id="KW-0732">Signal</keyword>
<dbReference type="InterPro" id="IPR012938">
    <property type="entry name" value="Glc/Sorbosone_DH"/>
</dbReference>
<reference evidence="4" key="1">
    <citation type="journal article" date="2019" name="Int. J. Syst. Evol. Microbiol.">
        <title>The Global Catalogue of Microorganisms (GCM) 10K type strain sequencing project: providing services to taxonomists for standard genome sequencing and annotation.</title>
        <authorList>
            <consortium name="The Broad Institute Genomics Platform"/>
            <consortium name="The Broad Institute Genome Sequencing Center for Infectious Disease"/>
            <person name="Wu L."/>
            <person name="Ma J."/>
        </authorList>
    </citation>
    <scope>NUCLEOTIDE SEQUENCE [LARGE SCALE GENOMIC DNA]</scope>
    <source>
        <strain evidence="4">KACC 12633</strain>
    </source>
</reference>
<dbReference type="EMBL" id="JBHSML010000003">
    <property type="protein sequence ID" value="MFC5516568.1"/>
    <property type="molecule type" value="Genomic_DNA"/>
</dbReference>
<feature type="domain" description="Glucose/Sorbosone dehydrogenase" evidence="2">
    <location>
        <begin position="44"/>
        <end position="371"/>
    </location>
</feature>
<dbReference type="Gene3D" id="2.120.10.30">
    <property type="entry name" value="TolB, C-terminal domain"/>
    <property type="match status" value="1"/>
</dbReference>
<dbReference type="PANTHER" id="PTHR19328">
    <property type="entry name" value="HEDGEHOG-INTERACTING PROTEIN"/>
    <property type="match status" value="1"/>
</dbReference>
<dbReference type="InterPro" id="IPR011041">
    <property type="entry name" value="Quinoprot_gluc/sorb_DH_b-prop"/>
</dbReference>
<dbReference type="SUPFAM" id="SSF50952">
    <property type="entry name" value="Soluble quinoprotein glucose dehydrogenase"/>
    <property type="match status" value="1"/>
</dbReference>
<evidence type="ECO:0000256" key="1">
    <source>
        <dbReference type="SAM" id="SignalP"/>
    </source>
</evidence>
<dbReference type="Pfam" id="PF07995">
    <property type="entry name" value="GSDH"/>
    <property type="match status" value="1"/>
</dbReference>
<keyword evidence="3" id="KW-0560">Oxidoreductase</keyword>
<dbReference type="EC" id="1.1.5.-" evidence="3"/>
<dbReference type="InterPro" id="IPR011042">
    <property type="entry name" value="6-blade_b-propeller_TolB-like"/>
</dbReference>
<proteinExistence type="predicted"/>
<gene>
    <name evidence="3" type="ORF">ACFPP9_12365</name>
</gene>
<feature type="signal peptide" evidence="1">
    <location>
        <begin position="1"/>
        <end position="20"/>
    </location>
</feature>
<name>A0ABW0PW32_9HYPH</name>
<accession>A0ABW0PW32</accession>
<organism evidence="3 4">
    <name type="scientific">Kaistia terrae</name>
    <dbReference type="NCBI Taxonomy" id="537017"/>
    <lineage>
        <taxon>Bacteria</taxon>
        <taxon>Pseudomonadati</taxon>
        <taxon>Pseudomonadota</taxon>
        <taxon>Alphaproteobacteria</taxon>
        <taxon>Hyphomicrobiales</taxon>
        <taxon>Kaistiaceae</taxon>
        <taxon>Kaistia</taxon>
    </lineage>
</organism>
<dbReference type="Proteomes" id="UP001596150">
    <property type="component" value="Unassembled WGS sequence"/>
</dbReference>
<dbReference type="RefSeq" id="WP_266344186.1">
    <property type="nucleotide sequence ID" value="NZ_JAPKNH010000004.1"/>
</dbReference>
<keyword evidence="4" id="KW-1185">Reference proteome</keyword>
<sequence>MKRLMATAAILVALLGSAHGESVLVGDREASATKPFVAKEVASFDTPWALAFLPDGNMLVTEKPGKIFLVTRNGRKTAVSNVPDVAASGQNGLLDIAVSPNFRSDGKVYVTFVQPSEGGGRLVLIRATLATSPNKAALDEIETIWQQTPAGGGGQPGGIIAFDPKGEHLFLTVGDRMRPKTAQDPDQARGKLLRLNLDGSTPADNPHASEGGVLGQTWTTGHRNPYGLAFAPDGTLWLHEMGPRGGDELNRIEPDRNYGWPIVSNGDNYSGTSIPRHATRPEFAAPVLYWNPVIAPAGLAFYEGSLFPDWRGSAFIGGLAASALVRVTFDEAGGASEADRWDMGARIRDVAVGPDGALWVIEDDDPGRLLRLTPDKG</sequence>
<evidence type="ECO:0000313" key="4">
    <source>
        <dbReference type="Proteomes" id="UP001596150"/>
    </source>
</evidence>
<dbReference type="PANTHER" id="PTHR19328:SF75">
    <property type="entry name" value="ALDOSE SUGAR DEHYDROGENASE YLII"/>
    <property type="match status" value="1"/>
</dbReference>
<comment type="caution">
    <text evidence="3">The sequence shown here is derived from an EMBL/GenBank/DDBJ whole genome shotgun (WGS) entry which is preliminary data.</text>
</comment>
<evidence type="ECO:0000313" key="3">
    <source>
        <dbReference type="EMBL" id="MFC5516568.1"/>
    </source>
</evidence>
<dbReference type="GO" id="GO:0016491">
    <property type="term" value="F:oxidoreductase activity"/>
    <property type="evidence" value="ECO:0007669"/>
    <property type="project" value="UniProtKB-KW"/>
</dbReference>
<evidence type="ECO:0000259" key="2">
    <source>
        <dbReference type="Pfam" id="PF07995"/>
    </source>
</evidence>
<protein>
    <submittedName>
        <fullName evidence="3">PQQ-dependent sugar dehydrogenase</fullName>
        <ecNumber evidence="3">1.1.5.-</ecNumber>
    </submittedName>
</protein>